<evidence type="ECO:0000313" key="2">
    <source>
        <dbReference type="Proteomes" id="UP001333110"/>
    </source>
</evidence>
<dbReference type="Proteomes" id="UP001333110">
    <property type="component" value="Unassembled WGS sequence"/>
</dbReference>
<name>A0AAN7NH42_MYCAM</name>
<accession>A0AAN7NH42</accession>
<dbReference type="EMBL" id="JAUNZN010000003">
    <property type="protein sequence ID" value="KAK4824529.1"/>
    <property type="molecule type" value="Genomic_DNA"/>
</dbReference>
<dbReference type="AlphaFoldDB" id="A0AAN7NH42"/>
<evidence type="ECO:0000313" key="1">
    <source>
        <dbReference type="EMBL" id="KAK4824529.1"/>
    </source>
</evidence>
<comment type="caution">
    <text evidence="1">The sequence shown here is derived from an EMBL/GenBank/DDBJ whole genome shotgun (WGS) entry which is preliminary data.</text>
</comment>
<organism evidence="1 2">
    <name type="scientific">Mycteria americana</name>
    <name type="common">Wood stork</name>
    <dbReference type="NCBI Taxonomy" id="33587"/>
    <lineage>
        <taxon>Eukaryota</taxon>
        <taxon>Metazoa</taxon>
        <taxon>Chordata</taxon>
        <taxon>Craniata</taxon>
        <taxon>Vertebrata</taxon>
        <taxon>Euteleostomi</taxon>
        <taxon>Archelosauria</taxon>
        <taxon>Archosauria</taxon>
        <taxon>Dinosauria</taxon>
        <taxon>Saurischia</taxon>
        <taxon>Theropoda</taxon>
        <taxon>Coelurosauria</taxon>
        <taxon>Aves</taxon>
        <taxon>Neognathae</taxon>
        <taxon>Neoaves</taxon>
        <taxon>Aequornithes</taxon>
        <taxon>Ciconiiformes</taxon>
        <taxon>Ciconiidae</taxon>
        <taxon>Mycteria</taxon>
    </lineage>
</organism>
<proteinExistence type="predicted"/>
<keyword evidence="2" id="KW-1185">Reference proteome</keyword>
<sequence>MRHVALLQLMESHAEADIHTVARGGPHVGASGCALKEAAAHGDPIQEQAPGRSCGPRRRVHAGACFLAGPVACGGPMREQFVPEGLYSVEGPMLEQLVKKCIPWEGPHTGVGEQCYEEGAAEKTRYGLTTTLIPHPPVLLEREKEEGVKLNMGRRGDRGKGNSVNCLRVIPDTDFCKQEKYQVEYGVTASVDKGRATHVIYLDFCKAFDMVCTTFLPLNWRDTDVTDRLGIECTLSKFAEDTKLSGAVDLLERSDAIQRDLNRL</sequence>
<protein>
    <submittedName>
        <fullName evidence="1">Uncharacterized protein</fullName>
    </submittedName>
</protein>
<reference evidence="1 2" key="1">
    <citation type="journal article" date="2023" name="J. Hered.">
        <title>Chromosome-level genome of the wood stork (Mycteria americana) provides insight into avian chromosome evolution.</title>
        <authorList>
            <person name="Flamio R. Jr."/>
            <person name="Ramstad K.M."/>
        </authorList>
    </citation>
    <scope>NUCLEOTIDE SEQUENCE [LARGE SCALE GENOMIC DNA]</scope>
    <source>
        <strain evidence="1">JAX WOST 10</strain>
    </source>
</reference>
<gene>
    <name evidence="1" type="ORF">QYF61_016109</name>
</gene>